<reference evidence="3" key="1">
    <citation type="submission" date="2015-07" db="EMBL/GenBank/DDBJ databases">
        <title>Transcriptome Assembly of Anthurium amnicola.</title>
        <authorList>
            <person name="Suzuki J."/>
        </authorList>
    </citation>
    <scope>NUCLEOTIDE SEQUENCE</scope>
</reference>
<feature type="region of interest" description="Disordered" evidence="1">
    <location>
        <begin position="113"/>
        <end position="150"/>
    </location>
</feature>
<dbReference type="EMBL" id="GDJX01023672">
    <property type="protein sequence ID" value="JAT44264.1"/>
    <property type="molecule type" value="Transcribed_RNA"/>
</dbReference>
<dbReference type="AlphaFoldDB" id="A0A1D1XPD7"/>
<organism evidence="3">
    <name type="scientific">Anthurium amnicola</name>
    <dbReference type="NCBI Taxonomy" id="1678845"/>
    <lineage>
        <taxon>Eukaryota</taxon>
        <taxon>Viridiplantae</taxon>
        <taxon>Streptophyta</taxon>
        <taxon>Embryophyta</taxon>
        <taxon>Tracheophyta</taxon>
        <taxon>Spermatophyta</taxon>
        <taxon>Magnoliopsida</taxon>
        <taxon>Liliopsida</taxon>
        <taxon>Araceae</taxon>
        <taxon>Pothoideae</taxon>
        <taxon>Potheae</taxon>
        <taxon>Anthurium</taxon>
    </lineage>
</organism>
<sequence length="239" mass="24400">MKFSAVVVALALFASANAVPFNKRQDPKPFAHDNGVAAQKLNDDFKKLTADSPCTDGQSACVDGGFAQCVGNKFQITQCGGGTSCFALPLVNKPGTSITCTTQADADSRIATALGTPAGSGNTPASSTTPASSPPKTPPKSGNPSTGKNCKTVRSCNAQDAIKLAKDFQKLNSNSPCTSGQNACVKGAFAQCVNGKFVSMPCSAGLSCQVLPLVNARGTSITCDTKADAQARIDDALKN</sequence>
<feature type="compositionally biased region" description="Low complexity" evidence="1">
    <location>
        <begin position="120"/>
        <end position="131"/>
    </location>
</feature>
<evidence type="ECO:0000256" key="2">
    <source>
        <dbReference type="SAM" id="SignalP"/>
    </source>
</evidence>
<evidence type="ECO:0000256" key="1">
    <source>
        <dbReference type="SAM" id="MobiDB-lite"/>
    </source>
</evidence>
<feature type="chain" id="PRO_5008899627" evidence="2">
    <location>
        <begin position="19"/>
        <end position="239"/>
    </location>
</feature>
<name>A0A1D1XPD7_9ARAE</name>
<accession>A0A1D1XPD7</accession>
<gene>
    <name evidence="3" type="primary">CTS1_3</name>
    <name evidence="3" type="ORF">g.21416</name>
</gene>
<protein>
    <submittedName>
        <fullName evidence="3">Endochitinase</fullName>
    </submittedName>
</protein>
<feature type="signal peptide" evidence="2">
    <location>
        <begin position="1"/>
        <end position="18"/>
    </location>
</feature>
<evidence type="ECO:0000313" key="3">
    <source>
        <dbReference type="EMBL" id="JAT44264.1"/>
    </source>
</evidence>
<proteinExistence type="predicted"/>
<keyword evidence="2" id="KW-0732">Signal</keyword>